<feature type="transmembrane region" description="Helical" evidence="8">
    <location>
        <begin position="205"/>
        <end position="225"/>
    </location>
</feature>
<dbReference type="SUPFAM" id="SSF47384">
    <property type="entry name" value="Homodimeric domain of signal transducing histidine kinase"/>
    <property type="match status" value="1"/>
</dbReference>
<dbReference type="InterPro" id="IPR036097">
    <property type="entry name" value="HisK_dim/P_sf"/>
</dbReference>
<dbReference type="PROSITE" id="PS50885">
    <property type="entry name" value="HAMP"/>
    <property type="match status" value="1"/>
</dbReference>
<dbReference type="Proteomes" id="UP000573499">
    <property type="component" value="Unassembled WGS sequence"/>
</dbReference>
<dbReference type="PANTHER" id="PTHR43047">
    <property type="entry name" value="TWO-COMPONENT HISTIDINE PROTEIN KINASE"/>
    <property type="match status" value="1"/>
</dbReference>
<keyword evidence="8" id="KW-1133">Transmembrane helix</keyword>
<feature type="transmembrane region" description="Helical" evidence="8">
    <location>
        <begin position="64"/>
        <end position="87"/>
    </location>
</feature>
<comment type="catalytic activity">
    <reaction evidence="1">
        <text>ATP + protein L-histidine = ADP + protein N-phospho-L-histidine.</text>
        <dbReference type="EC" id="2.7.13.3"/>
    </reaction>
</comment>
<feature type="transmembrane region" description="Helical" evidence="8">
    <location>
        <begin position="132"/>
        <end position="155"/>
    </location>
</feature>
<dbReference type="PROSITE" id="PS50110">
    <property type="entry name" value="RESPONSE_REGULATORY"/>
    <property type="match status" value="1"/>
</dbReference>
<feature type="modified residue" description="4-aspartylphosphate" evidence="7">
    <location>
        <position position="887"/>
    </location>
</feature>
<proteinExistence type="predicted"/>
<feature type="domain" description="Response regulatory" evidence="10">
    <location>
        <begin position="838"/>
        <end position="954"/>
    </location>
</feature>
<organism evidence="12 13">
    <name type="scientific">Rugamonas apoptosis</name>
    <dbReference type="NCBI Taxonomy" id="2758570"/>
    <lineage>
        <taxon>Bacteria</taxon>
        <taxon>Pseudomonadati</taxon>
        <taxon>Pseudomonadota</taxon>
        <taxon>Betaproteobacteria</taxon>
        <taxon>Burkholderiales</taxon>
        <taxon>Oxalobacteraceae</taxon>
        <taxon>Telluria group</taxon>
        <taxon>Rugamonas</taxon>
    </lineage>
</organism>
<comment type="subcellular location">
    <subcellularLocation>
        <location evidence="2">Membrane</location>
    </subcellularLocation>
</comment>
<evidence type="ECO:0000313" key="13">
    <source>
        <dbReference type="Proteomes" id="UP000573499"/>
    </source>
</evidence>
<sequence length="1043" mass="112982">MHALIRWLESMFGSIPLSLLQVWGGLGYLLGFVLMLCAFGGITLRPDGRWGLGFTRQNWDSKAMASVVITFAAIFVTGYIGSFIVLVPGAQTFESLKDLSVFLCVVLFGYPALIIVPFAYGLSDLVEGVPPAFLLDWLAGYFINPACFWVAHQLLDRQPDFRRRATWRRYLLFVAIFMALEPLLWGHITSPQFTPAIAYRTLTPALFFTTAITWLLAPFAMLAALPLARRYGMFWAEIPRHVRQRQLGQPKWRWVDGAGAPDAGGASYLPMRLFLAAPFIALLLATVGATAYLTLSSAESAAVKLAGRLHEEVAENINLRLDEHLASLQQAGQPVRPAALNQLLRELPMARNGRVLVVDRDGHLIATSAPLSVPATASAANSASDPVAQAALAALGAGANAPRLLHAPTQFNFDVISSKPLSRETWLMQATPYQDRAGHTDWLLLTAMPEAYYLEGVRTGNSQSAMVFALALLTTLVAAIGLSAIVTAPIRRLASATQALAQGDLGQRVPGSRLEELGGLSSSFNHMADRMQQSFDQLSAMTSQLAAREHELRRHRDHLEQAVADRTAALSVALSRAEAANEAKSVFLSNMSHELRTPLNAVIGFSQLLSTDAAIGAEHKRKLGMIHRSGQHLLMLINDILDLSKIESGKTALQLAPVDLHALLDTVLEMVQLRAGQQGVGLRLQCGGVPGVIMADGAKLRQVLINLLSNAVKYAGRGDVTLAVDAVATPEPLADGLVRLRFAVSDHGPGVAPADRERIFQPFVQADTAASQAGTGLGLTISRAFVRLMGSDLELASQPGQGATFSFTLDVAQRHGALAPSQAQARVLGLPPEQRGKIVLLVDDNATGRQLLRDMLEPLGFTLHEAADGIEGAHQIAALAPDLVLMDWRMPGMDGLALTRQVRADTTLRQPRIVILTASAFEEERREALASGADDFMRKPVEQDKLFALLERLLGVCFIREHDADTQQHAAPALRDAPLTAAELAALTPPLRHDLQQAVASLDVAAIEQLLAWIGAGAPELARRIGRMTERAEYRQLWDLLDQ</sequence>
<keyword evidence="8" id="KW-0812">Transmembrane</keyword>
<evidence type="ECO:0000256" key="5">
    <source>
        <dbReference type="ARBA" id="ARBA00022679"/>
    </source>
</evidence>
<dbReference type="EMBL" id="JACEZU010000002">
    <property type="protein sequence ID" value="MBA5686628.1"/>
    <property type="molecule type" value="Genomic_DNA"/>
</dbReference>
<evidence type="ECO:0000259" key="10">
    <source>
        <dbReference type="PROSITE" id="PS50110"/>
    </source>
</evidence>
<evidence type="ECO:0000256" key="2">
    <source>
        <dbReference type="ARBA" id="ARBA00004370"/>
    </source>
</evidence>
<evidence type="ECO:0000256" key="8">
    <source>
        <dbReference type="SAM" id="Phobius"/>
    </source>
</evidence>
<dbReference type="Gene3D" id="1.10.287.130">
    <property type="match status" value="1"/>
</dbReference>
<gene>
    <name evidence="12" type="ORF">H3H39_06120</name>
</gene>
<feature type="transmembrane region" description="Helical" evidence="8">
    <location>
        <begin position="20"/>
        <end position="44"/>
    </location>
</feature>
<evidence type="ECO:0000313" key="12">
    <source>
        <dbReference type="EMBL" id="MBA5686628.1"/>
    </source>
</evidence>
<dbReference type="CDD" id="cd00082">
    <property type="entry name" value="HisKA"/>
    <property type="match status" value="1"/>
</dbReference>
<dbReference type="PANTHER" id="PTHR43047:SF78">
    <property type="entry name" value="SENSORY_REGULATORY PROTEIN RPFC"/>
    <property type="match status" value="1"/>
</dbReference>
<dbReference type="InterPro" id="IPR003660">
    <property type="entry name" value="HAMP_dom"/>
</dbReference>
<keyword evidence="5" id="KW-0808">Transferase</keyword>
<protein>
    <recommendedName>
        <fullName evidence="3">histidine kinase</fullName>
        <ecNumber evidence="3">2.7.13.3</ecNumber>
    </recommendedName>
</protein>
<keyword evidence="8" id="KW-0472">Membrane</keyword>
<dbReference type="CDD" id="cd17546">
    <property type="entry name" value="REC_hyHK_CKI1_RcsC-like"/>
    <property type="match status" value="1"/>
</dbReference>
<feature type="domain" description="HAMP" evidence="11">
    <location>
        <begin position="484"/>
        <end position="536"/>
    </location>
</feature>
<evidence type="ECO:0000256" key="7">
    <source>
        <dbReference type="PROSITE-ProRule" id="PRU00169"/>
    </source>
</evidence>
<dbReference type="Pfam" id="PF00072">
    <property type="entry name" value="Response_reg"/>
    <property type="match status" value="1"/>
</dbReference>
<feature type="transmembrane region" description="Helical" evidence="8">
    <location>
        <begin position="167"/>
        <end position="185"/>
    </location>
</feature>
<dbReference type="SUPFAM" id="SSF52172">
    <property type="entry name" value="CheY-like"/>
    <property type="match status" value="1"/>
</dbReference>
<keyword evidence="13" id="KW-1185">Reference proteome</keyword>
<dbReference type="GO" id="GO:0016020">
    <property type="term" value="C:membrane"/>
    <property type="evidence" value="ECO:0007669"/>
    <property type="project" value="UniProtKB-SubCell"/>
</dbReference>
<dbReference type="GO" id="GO:0000155">
    <property type="term" value="F:phosphorelay sensor kinase activity"/>
    <property type="evidence" value="ECO:0007669"/>
    <property type="project" value="InterPro"/>
</dbReference>
<evidence type="ECO:0000256" key="6">
    <source>
        <dbReference type="ARBA" id="ARBA00022777"/>
    </source>
</evidence>
<dbReference type="SUPFAM" id="SSF158472">
    <property type="entry name" value="HAMP domain-like"/>
    <property type="match status" value="1"/>
</dbReference>
<dbReference type="CDD" id="cd06225">
    <property type="entry name" value="HAMP"/>
    <property type="match status" value="1"/>
</dbReference>
<dbReference type="SMART" id="SM00448">
    <property type="entry name" value="REC"/>
    <property type="match status" value="1"/>
</dbReference>
<dbReference type="AlphaFoldDB" id="A0A7W2IJK6"/>
<evidence type="ECO:0000256" key="4">
    <source>
        <dbReference type="ARBA" id="ARBA00022553"/>
    </source>
</evidence>
<feature type="transmembrane region" description="Helical" evidence="8">
    <location>
        <begin position="99"/>
        <end position="120"/>
    </location>
</feature>
<dbReference type="PROSITE" id="PS50109">
    <property type="entry name" value="HIS_KIN"/>
    <property type="match status" value="1"/>
</dbReference>
<dbReference type="SMART" id="SM00304">
    <property type="entry name" value="HAMP"/>
    <property type="match status" value="1"/>
</dbReference>
<dbReference type="SMART" id="SM00388">
    <property type="entry name" value="HisKA"/>
    <property type="match status" value="1"/>
</dbReference>
<dbReference type="InterPro" id="IPR001789">
    <property type="entry name" value="Sig_transdc_resp-reg_receiver"/>
</dbReference>
<dbReference type="Pfam" id="PF00512">
    <property type="entry name" value="HisKA"/>
    <property type="match status" value="1"/>
</dbReference>
<evidence type="ECO:0000259" key="11">
    <source>
        <dbReference type="PROSITE" id="PS50885"/>
    </source>
</evidence>
<dbReference type="Gene3D" id="3.30.565.10">
    <property type="entry name" value="Histidine kinase-like ATPase, C-terminal domain"/>
    <property type="match status" value="1"/>
</dbReference>
<dbReference type="RefSeq" id="WP_182152449.1">
    <property type="nucleotide sequence ID" value="NZ_JACEZU010000002.1"/>
</dbReference>
<dbReference type="InterPro" id="IPR011006">
    <property type="entry name" value="CheY-like_superfamily"/>
</dbReference>
<name>A0A7W2IJK6_9BURK</name>
<dbReference type="Gene3D" id="3.40.50.2300">
    <property type="match status" value="1"/>
</dbReference>
<dbReference type="InterPro" id="IPR003661">
    <property type="entry name" value="HisK_dim/P_dom"/>
</dbReference>
<dbReference type="SUPFAM" id="SSF55874">
    <property type="entry name" value="ATPase domain of HSP90 chaperone/DNA topoisomerase II/histidine kinase"/>
    <property type="match status" value="1"/>
</dbReference>
<evidence type="ECO:0000256" key="1">
    <source>
        <dbReference type="ARBA" id="ARBA00000085"/>
    </source>
</evidence>
<dbReference type="Gene3D" id="6.10.340.10">
    <property type="match status" value="1"/>
</dbReference>
<comment type="caution">
    <text evidence="12">The sequence shown here is derived from an EMBL/GenBank/DDBJ whole genome shotgun (WGS) entry which is preliminary data.</text>
</comment>
<feature type="transmembrane region" description="Helical" evidence="8">
    <location>
        <begin position="273"/>
        <end position="295"/>
    </location>
</feature>
<dbReference type="PRINTS" id="PR00344">
    <property type="entry name" value="BCTRLSENSOR"/>
</dbReference>
<keyword evidence="6" id="KW-0418">Kinase</keyword>
<dbReference type="Pfam" id="PF00672">
    <property type="entry name" value="HAMP"/>
    <property type="match status" value="1"/>
</dbReference>
<dbReference type="InterPro" id="IPR003594">
    <property type="entry name" value="HATPase_dom"/>
</dbReference>
<dbReference type="Pfam" id="PF02518">
    <property type="entry name" value="HATPase_c"/>
    <property type="match status" value="1"/>
</dbReference>
<dbReference type="InterPro" id="IPR036890">
    <property type="entry name" value="HATPase_C_sf"/>
</dbReference>
<feature type="domain" description="Histidine kinase" evidence="9">
    <location>
        <begin position="590"/>
        <end position="813"/>
    </location>
</feature>
<dbReference type="SMART" id="SM00387">
    <property type="entry name" value="HATPase_c"/>
    <property type="match status" value="1"/>
</dbReference>
<reference evidence="12 13" key="1">
    <citation type="submission" date="2020-07" db="EMBL/GenBank/DDBJ databases">
        <title>Novel species isolated from subtropical streams in China.</title>
        <authorList>
            <person name="Lu H."/>
        </authorList>
    </citation>
    <scope>NUCLEOTIDE SEQUENCE [LARGE SCALE GENOMIC DNA]</scope>
    <source>
        <strain evidence="12 13">LX47W</strain>
    </source>
</reference>
<keyword evidence="4 7" id="KW-0597">Phosphoprotein</keyword>
<accession>A0A7W2IJK6</accession>
<dbReference type="InterPro" id="IPR004358">
    <property type="entry name" value="Sig_transdc_His_kin-like_C"/>
</dbReference>
<dbReference type="CDD" id="cd16922">
    <property type="entry name" value="HATPase_EvgS-ArcB-TorS-like"/>
    <property type="match status" value="1"/>
</dbReference>
<evidence type="ECO:0000256" key="3">
    <source>
        <dbReference type="ARBA" id="ARBA00012438"/>
    </source>
</evidence>
<dbReference type="EC" id="2.7.13.3" evidence="3"/>
<dbReference type="InterPro" id="IPR005467">
    <property type="entry name" value="His_kinase_dom"/>
</dbReference>
<evidence type="ECO:0000259" key="9">
    <source>
        <dbReference type="PROSITE" id="PS50109"/>
    </source>
</evidence>